<keyword evidence="1" id="KW-0808">Transferase</keyword>
<protein>
    <submittedName>
        <fullName evidence="1">Putative glycosyl transferase</fullName>
    </submittedName>
</protein>
<dbReference type="AlphaFoldDB" id="A0A075I5Z3"/>
<name>A0A075I5Z3_9ARCH</name>
<evidence type="ECO:0000313" key="1">
    <source>
        <dbReference type="EMBL" id="AIF24091.1"/>
    </source>
</evidence>
<dbReference type="Gene3D" id="3.40.50.2000">
    <property type="entry name" value="Glycogen Phosphorylase B"/>
    <property type="match status" value="2"/>
</dbReference>
<accession>A0A075I5Z3</accession>
<dbReference type="PANTHER" id="PTHR12526">
    <property type="entry name" value="GLYCOSYLTRANSFERASE"/>
    <property type="match status" value="1"/>
</dbReference>
<dbReference type="GO" id="GO:0016740">
    <property type="term" value="F:transferase activity"/>
    <property type="evidence" value="ECO:0007669"/>
    <property type="project" value="UniProtKB-KW"/>
</dbReference>
<dbReference type="PANTHER" id="PTHR12526:SF630">
    <property type="entry name" value="GLYCOSYLTRANSFERASE"/>
    <property type="match status" value="1"/>
</dbReference>
<organism evidence="1">
    <name type="scientific">uncultured marine thaumarchaeote SAT1000_24_E05</name>
    <dbReference type="NCBI Taxonomy" id="1456397"/>
    <lineage>
        <taxon>Archaea</taxon>
        <taxon>Nitrososphaerota</taxon>
        <taxon>environmental samples</taxon>
    </lineage>
</organism>
<sequence length="336" mass="38963">MRLLIGGSSSFLFHLKEFSDTLNSLGVESKLVFDSDYADGFPSRKIKNWFQTKKKFNKLIDEFKPDAIFVDRQRHFGINALKANIPLFVLLRGHYWSELYWNKRTMYKPFHKRIALWQWDKLGKEIFNGATAIFPICKYLEKITNKFVPDKSTKVFFEGVDASKWYQVKGMNLKHPCVGLLQRASWWGKTSEMLILKKVLEKMPDVNFYWAGDGPLRERVLSELDKYDNFHWLGNLQYPDKVREYLSEIDVYALITGMDLAPLTLKEAQLMKKPVVVTNVGGNPEMMVDGKTGFLVEKGNDTQLIEKLRLLFEDVDMAKKWGMKVVNLLSGHLTGN</sequence>
<dbReference type="Pfam" id="PF13692">
    <property type="entry name" value="Glyco_trans_1_4"/>
    <property type="match status" value="1"/>
</dbReference>
<reference evidence="1" key="1">
    <citation type="journal article" date="2014" name="Genome Biol. Evol.">
        <title>Pangenome evidence for extensive interdomain horizontal transfer affecting lineage core and shell genes in uncultured planktonic thaumarchaeota and euryarchaeota.</title>
        <authorList>
            <person name="Deschamps P."/>
            <person name="Zivanovic Y."/>
            <person name="Moreira D."/>
            <person name="Rodriguez-Valera F."/>
            <person name="Lopez-Garcia P."/>
        </authorList>
    </citation>
    <scope>NUCLEOTIDE SEQUENCE</scope>
</reference>
<dbReference type="SUPFAM" id="SSF53756">
    <property type="entry name" value="UDP-Glycosyltransferase/glycogen phosphorylase"/>
    <property type="match status" value="1"/>
</dbReference>
<proteinExistence type="predicted"/>
<dbReference type="EMBL" id="KF901250">
    <property type="protein sequence ID" value="AIF24091.1"/>
    <property type="molecule type" value="Genomic_DNA"/>
</dbReference>